<evidence type="ECO:0000256" key="3">
    <source>
        <dbReference type="SAM" id="MobiDB-lite"/>
    </source>
</evidence>
<protein>
    <submittedName>
        <fullName evidence="4">Uncharacterized protein</fullName>
    </submittedName>
</protein>
<dbReference type="InterPro" id="IPR050767">
    <property type="entry name" value="Sel1_AlgK"/>
</dbReference>
<dbReference type="PROSITE" id="PS50005">
    <property type="entry name" value="TPR"/>
    <property type="match status" value="1"/>
</dbReference>
<evidence type="ECO:0000313" key="5">
    <source>
        <dbReference type="Proteomes" id="UP001363151"/>
    </source>
</evidence>
<dbReference type="Gene3D" id="1.25.40.10">
    <property type="entry name" value="Tetratricopeptide repeat domain"/>
    <property type="match status" value="1"/>
</dbReference>
<dbReference type="InterPro" id="IPR019734">
    <property type="entry name" value="TPR_rpt"/>
</dbReference>
<dbReference type="Pfam" id="PF08238">
    <property type="entry name" value="Sel1"/>
    <property type="match status" value="4"/>
</dbReference>
<dbReference type="SMART" id="SM00671">
    <property type="entry name" value="SEL1"/>
    <property type="match status" value="3"/>
</dbReference>
<reference evidence="4 5" key="1">
    <citation type="submission" date="2024-03" db="EMBL/GenBank/DDBJ databases">
        <title>Aureococcus anophagefferens CCMP1851 and Kratosvirus quantuckense: Draft genome of a second virus-susceptible host strain in the model system.</title>
        <authorList>
            <person name="Chase E."/>
            <person name="Truchon A.R."/>
            <person name="Schepens W."/>
            <person name="Wilhelm S.W."/>
        </authorList>
    </citation>
    <scope>NUCLEOTIDE SEQUENCE [LARGE SCALE GENOMIC DNA]</scope>
    <source>
        <strain evidence="4 5">CCMP1851</strain>
    </source>
</reference>
<evidence type="ECO:0000256" key="1">
    <source>
        <dbReference type="ARBA" id="ARBA00038101"/>
    </source>
</evidence>
<proteinExistence type="inferred from homology"/>
<organism evidence="4 5">
    <name type="scientific">Aureococcus anophagefferens</name>
    <name type="common">Harmful bloom alga</name>
    <dbReference type="NCBI Taxonomy" id="44056"/>
    <lineage>
        <taxon>Eukaryota</taxon>
        <taxon>Sar</taxon>
        <taxon>Stramenopiles</taxon>
        <taxon>Ochrophyta</taxon>
        <taxon>Pelagophyceae</taxon>
        <taxon>Pelagomonadales</taxon>
        <taxon>Pelagomonadaceae</taxon>
        <taxon>Aureococcus</taxon>
    </lineage>
</organism>
<feature type="repeat" description="TPR" evidence="2">
    <location>
        <begin position="137"/>
        <end position="170"/>
    </location>
</feature>
<keyword evidence="2" id="KW-0802">TPR repeat</keyword>
<dbReference type="InterPro" id="IPR011990">
    <property type="entry name" value="TPR-like_helical_dom_sf"/>
</dbReference>
<dbReference type="SUPFAM" id="SSF81901">
    <property type="entry name" value="HCP-like"/>
    <property type="match status" value="1"/>
</dbReference>
<evidence type="ECO:0000256" key="2">
    <source>
        <dbReference type="PROSITE-ProRule" id="PRU00339"/>
    </source>
</evidence>
<gene>
    <name evidence="4" type="ORF">SO694_00046042</name>
</gene>
<evidence type="ECO:0000313" key="4">
    <source>
        <dbReference type="EMBL" id="KAK7249197.1"/>
    </source>
</evidence>
<feature type="compositionally biased region" description="Polar residues" evidence="3">
    <location>
        <begin position="352"/>
        <end position="361"/>
    </location>
</feature>
<comment type="similarity">
    <text evidence="1">Belongs to the sel-1 family.</text>
</comment>
<dbReference type="Proteomes" id="UP001363151">
    <property type="component" value="Unassembled WGS sequence"/>
</dbReference>
<dbReference type="EMBL" id="JBBJCI010000081">
    <property type="protein sequence ID" value="KAK7249197.1"/>
    <property type="molecule type" value="Genomic_DNA"/>
</dbReference>
<comment type="caution">
    <text evidence="4">The sequence shown here is derived from an EMBL/GenBank/DDBJ whole genome shotgun (WGS) entry which is preliminary data.</text>
</comment>
<dbReference type="PANTHER" id="PTHR11102:SF160">
    <property type="entry name" value="ERAD-ASSOCIATED E3 UBIQUITIN-PROTEIN LIGASE COMPONENT HRD3"/>
    <property type="match status" value="1"/>
</dbReference>
<keyword evidence="5" id="KW-1185">Reference proteome</keyword>
<name>A0ABR1G838_AURAN</name>
<accession>A0ABR1G838</accession>
<feature type="compositionally biased region" description="Pro residues" evidence="3">
    <location>
        <begin position="331"/>
        <end position="341"/>
    </location>
</feature>
<sequence>MADFVLRVQPQQSPEKPELNDQYNQALGHLGYADLAQHTSSDRTAADSRIGLALLEETADAGFAPAQFVLAQLCDGRRRDVPRNDEMQFRWAEASAAQNMPEAQLLLSNLYVRGRGCSPNRIRSLQWLRTAADAKYLPALVRVGLYYLEDGAYPEAEQFFRQALELRGDDGLRDADALYYLGHMVCEGAGRGGKRARKLLSRPVSTRTGGVAKNTAEGRMLLREAAERGHHEAAADLVATAAPKKGGFLCCASSSSAAATDWIGPTINMTAKDRLVVIRSDEEPVVVRPFEPMQTPVATAVVADEPVGVGAPGAPPGDKAGLRVDAVGTPVEPPPAPPPAPPDDDLGEWVTRFNSEGSSSMAMRPKEPELPPPPEVSPEAAADPTALLENDQANCFIDFSFAFCGKSQDKPAAPARTAPENLFGDNGEDYEETDHLVDDEIPMSYVCAPNC</sequence>
<dbReference type="InterPro" id="IPR006597">
    <property type="entry name" value="Sel1-like"/>
</dbReference>
<feature type="region of interest" description="Disordered" evidence="3">
    <location>
        <begin position="408"/>
        <end position="427"/>
    </location>
</feature>
<feature type="region of interest" description="Disordered" evidence="3">
    <location>
        <begin position="308"/>
        <end position="380"/>
    </location>
</feature>
<dbReference type="PANTHER" id="PTHR11102">
    <property type="entry name" value="SEL-1-LIKE PROTEIN"/>
    <property type="match status" value="1"/>
</dbReference>